<dbReference type="SUPFAM" id="SSF46785">
    <property type="entry name" value="Winged helix' DNA-binding domain"/>
    <property type="match status" value="1"/>
</dbReference>
<evidence type="ECO:0000313" key="7">
    <source>
        <dbReference type="Proteomes" id="UP000035682"/>
    </source>
</evidence>
<keyword evidence="7" id="KW-1185">Reference proteome</keyword>
<reference evidence="6" key="1">
    <citation type="submission" date="2014-09" db="EMBL/GenBank/DDBJ databases">
        <authorList>
            <person name="Aslett A.Martin."/>
        </authorList>
    </citation>
    <scope>NUCLEOTIDE SEQUENCE</scope>
    <source>
        <strain evidence="6">ED321 Heterogonic</strain>
    </source>
</reference>
<dbReference type="EMBL" id="LN609528">
    <property type="protein sequence ID" value="CEF63247.1"/>
    <property type="molecule type" value="Genomic_DNA"/>
</dbReference>
<dbReference type="PRINTS" id="PR00454">
    <property type="entry name" value="ETSDOMAIN"/>
</dbReference>
<feature type="domain" description="ETS" evidence="5">
    <location>
        <begin position="125"/>
        <end position="206"/>
    </location>
</feature>
<dbReference type="WormBase" id="SRAE_1000151000">
    <property type="protein sequence ID" value="SRP12177"/>
    <property type="gene ID" value="WBGene00258117"/>
</dbReference>
<reference evidence="7" key="2">
    <citation type="submission" date="2014-09" db="EMBL/GenBank/DDBJ databases">
        <authorList>
            <person name="Martin A.A."/>
        </authorList>
    </citation>
    <scope>NUCLEOTIDE SEQUENCE</scope>
    <source>
        <strain evidence="7">ED321</strain>
    </source>
</reference>
<dbReference type="GO" id="GO:0005634">
    <property type="term" value="C:nucleus"/>
    <property type="evidence" value="ECO:0007669"/>
    <property type="project" value="UniProtKB-SubCell"/>
</dbReference>
<accession>A0A090L585</accession>
<organism evidence="6">
    <name type="scientific">Strongyloides ratti</name>
    <name type="common">Parasitic roundworm</name>
    <dbReference type="NCBI Taxonomy" id="34506"/>
    <lineage>
        <taxon>Eukaryota</taxon>
        <taxon>Metazoa</taxon>
        <taxon>Ecdysozoa</taxon>
        <taxon>Nematoda</taxon>
        <taxon>Chromadorea</taxon>
        <taxon>Rhabditida</taxon>
        <taxon>Tylenchina</taxon>
        <taxon>Panagrolaimomorpha</taxon>
        <taxon>Strongyloidoidea</taxon>
        <taxon>Strongyloididae</taxon>
        <taxon>Strongyloides</taxon>
    </lineage>
</organism>
<dbReference type="RefSeq" id="XP_024502449.1">
    <property type="nucleotide sequence ID" value="XM_024648476.1"/>
</dbReference>
<evidence type="ECO:0000256" key="3">
    <source>
        <dbReference type="RuleBase" id="RU004019"/>
    </source>
</evidence>
<evidence type="ECO:0000256" key="1">
    <source>
        <dbReference type="ARBA" id="ARBA00005562"/>
    </source>
</evidence>
<feature type="region of interest" description="Disordered" evidence="4">
    <location>
        <begin position="97"/>
        <end position="118"/>
    </location>
</feature>
<dbReference type="PROSITE" id="PS50061">
    <property type="entry name" value="ETS_DOMAIN_3"/>
    <property type="match status" value="1"/>
</dbReference>
<gene>
    <name evidence="6 8 9" type="ORF">SRAE_1000151000</name>
</gene>
<evidence type="ECO:0000259" key="5">
    <source>
        <dbReference type="PROSITE" id="PS50061"/>
    </source>
</evidence>
<feature type="region of interest" description="Disordered" evidence="4">
    <location>
        <begin position="261"/>
        <end position="325"/>
    </location>
</feature>
<dbReference type="InterPro" id="IPR046328">
    <property type="entry name" value="ETS_fam"/>
</dbReference>
<dbReference type="GeneID" id="36375612"/>
<name>A0A090L585_STRRB</name>
<dbReference type="Gene3D" id="1.10.10.10">
    <property type="entry name" value="Winged helix-like DNA-binding domain superfamily/Winged helix DNA-binding domain"/>
    <property type="match status" value="1"/>
</dbReference>
<feature type="region of interest" description="Disordered" evidence="4">
    <location>
        <begin position="36"/>
        <end position="67"/>
    </location>
</feature>
<feature type="compositionally biased region" description="Polar residues" evidence="4">
    <location>
        <begin position="293"/>
        <end position="309"/>
    </location>
</feature>
<dbReference type="CTD" id="36375612"/>
<dbReference type="InterPro" id="IPR036388">
    <property type="entry name" value="WH-like_DNA-bd_sf"/>
</dbReference>
<dbReference type="WBParaSite" id="SRAE_1000151000.1">
    <property type="protein sequence ID" value="SRAE_1000151000.1"/>
    <property type="gene ID" value="WBGene00258117"/>
</dbReference>
<evidence type="ECO:0000256" key="4">
    <source>
        <dbReference type="SAM" id="MobiDB-lite"/>
    </source>
</evidence>
<sequence>MSEIYSSIKTENIADNDGQVDCNNKGETQTTSLIDYNGETSFSSPTHSNTTSSSLNRSLNSSSCNDSGLENENSMYQIITGSRNGNSDTSILSEDTSLENLAPKIEETPTSKSDENSSITQGAHITLWQFLKELLDDERYTKYIEWTNRDRKEFKFTDPDEVARLWGARKKNNKMNYEKLSRALRYYYNKEIITKVNGQKYKYRFNINPDESKNYNNINKANSPSTMINQFPGIFNYSLTSSFNSTRTPFSLVEPVPQKIFTSPEDNNESLTSSDFGSGDSSPEFPLFRKRSLSPNSTNKTSTPLSKKNCSNDDTTHTDREPVSQVNQQHFPMGMFPMMTPNYLPFVDQKSFQYQSYIFLMTAYNAQLMNSLPNMQINKMSGRPCAFSNINPPPQFFQPSFSNDLLSSGFQNQLPSLFPMGSLPFPMPLLPQNNMASLINTNTFPCFQLNEYITNMTSKSSNNQK</sequence>
<feature type="compositionally biased region" description="Polar residues" evidence="4">
    <location>
        <begin position="261"/>
        <end position="281"/>
    </location>
</feature>
<evidence type="ECO:0000313" key="9">
    <source>
        <dbReference type="WormBase" id="SRAE_1000151000"/>
    </source>
</evidence>
<evidence type="ECO:0000313" key="6">
    <source>
        <dbReference type="EMBL" id="CEF63247.1"/>
    </source>
</evidence>
<dbReference type="Proteomes" id="UP000035682">
    <property type="component" value="Unplaced"/>
</dbReference>
<proteinExistence type="inferred from homology"/>
<dbReference type="STRING" id="34506.A0A090L585"/>
<dbReference type="PROSITE" id="PS00346">
    <property type="entry name" value="ETS_DOMAIN_2"/>
    <property type="match status" value="1"/>
</dbReference>
<reference evidence="8" key="3">
    <citation type="submission" date="2020-12" db="UniProtKB">
        <authorList>
            <consortium name="WormBaseParasite"/>
        </authorList>
    </citation>
    <scope>IDENTIFICATION</scope>
</reference>
<dbReference type="AlphaFoldDB" id="A0A090L585"/>
<feature type="compositionally biased region" description="Basic and acidic residues" evidence="4">
    <location>
        <begin position="310"/>
        <end position="322"/>
    </location>
</feature>
<protein>
    <submittedName>
        <fullName evidence="6 8">Ets domain and Winged helix-turn-helix DNA-binding domain-containing protein</fullName>
    </submittedName>
</protein>
<dbReference type="SMART" id="SM00413">
    <property type="entry name" value="ETS"/>
    <property type="match status" value="1"/>
</dbReference>
<comment type="similarity">
    <text evidence="1 3">Belongs to the ETS family.</text>
</comment>
<dbReference type="Pfam" id="PF00178">
    <property type="entry name" value="Ets"/>
    <property type="match status" value="1"/>
</dbReference>
<keyword evidence="2 3" id="KW-0238">DNA-binding</keyword>
<dbReference type="GO" id="GO:0043565">
    <property type="term" value="F:sequence-specific DNA binding"/>
    <property type="evidence" value="ECO:0007669"/>
    <property type="project" value="InterPro"/>
</dbReference>
<dbReference type="InterPro" id="IPR000418">
    <property type="entry name" value="Ets_dom"/>
</dbReference>
<dbReference type="PROSITE" id="PS00345">
    <property type="entry name" value="ETS_DOMAIN_1"/>
    <property type="match status" value="1"/>
</dbReference>
<evidence type="ECO:0000256" key="2">
    <source>
        <dbReference type="ARBA" id="ARBA00023125"/>
    </source>
</evidence>
<dbReference type="GO" id="GO:0000981">
    <property type="term" value="F:DNA-binding transcription factor activity, RNA polymerase II-specific"/>
    <property type="evidence" value="ECO:0007669"/>
    <property type="project" value="TreeGrafter"/>
</dbReference>
<comment type="subcellular location">
    <subcellularLocation>
        <location evidence="3">Nucleus</location>
    </subcellularLocation>
</comment>
<feature type="compositionally biased region" description="Basic and acidic residues" evidence="4">
    <location>
        <begin position="104"/>
        <end position="115"/>
    </location>
</feature>
<dbReference type="InterPro" id="IPR036390">
    <property type="entry name" value="WH_DNA-bd_sf"/>
</dbReference>
<feature type="compositionally biased region" description="Low complexity" evidence="4">
    <location>
        <begin position="40"/>
        <end position="67"/>
    </location>
</feature>
<dbReference type="OrthoDB" id="10067219at2759"/>
<dbReference type="GO" id="GO:0030154">
    <property type="term" value="P:cell differentiation"/>
    <property type="evidence" value="ECO:0007669"/>
    <property type="project" value="TreeGrafter"/>
</dbReference>
<keyword evidence="3" id="KW-0539">Nucleus</keyword>
<evidence type="ECO:0000313" key="8">
    <source>
        <dbReference type="WBParaSite" id="SRAE_1000151000.1"/>
    </source>
</evidence>
<dbReference type="PANTHER" id="PTHR11849">
    <property type="entry name" value="ETS"/>
    <property type="match status" value="1"/>
</dbReference>